<reference evidence="2" key="1">
    <citation type="submission" date="2021-01" db="EMBL/GenBank/DDBJ databases">
        <authorList>
            <person name="Corre E."/>
            <person name="Pelletier E."/>
            <person name="Niang G."/>
            <person name="Scheremetjew M."/>
            <person name="Finn R."/>
            <person name="Kale V."/>
            <person name="Holt S."/>
            <person name="Cochrane G."/>
            <person name="Meng A."/>
            <person name="Brown T."/>
            <person name="Cohen L."/>
        </authorList>
    </citation>
    <scope>NUCLEOTIDE SEQUENCE</scope>
    <source>
        <strain evidence="2">CCMP125</strain>
    </source>
</reference>
<protein>
    <submittedName>
        <fullName evidence="2">Uncharacterized protein</fullName>
    </submittedName>
</protein>
<gene>
    <name evidence="2" type="ORF">APAL1065_LOCUS9551</name>
</gene>
<sequence length="280" mass="32211">MPRFRDEWVIDRVLFDFVSGGSCSCCGLQHFLPNGTADLIGAISDLDTDQQKSEVAALAFHPWPPELRDQVWADRVRLRQKLKMDKKRYQEIWQDETQKQNFLAWCRTPETFRNFRRWFQLARTEVMETIQQKYNIHSAFGVVLCAVIEQVAGFPLTEYPPDGRGSVEIDYEGILTYDRRGGFTLPLVQEDGETLMEENLEIWLTELQNIGSPGKQLLQRGISSAKKDGGHEDDEDGDADGPTKDAAKTSFASDRRIIRLIIARIWADLLQEKFREQQTP</sequence>
<feature type="region of interest" description="Disordered" evidence="1">
    <location>
        <begin position="223"/>
        <end position="248"/>
    </location>
</feature>
<evidence type="ECO:0000313" key="2">
    <source>
        <dbReference type="EMBL" id="CAD9960265.1"/>
    </source>
</evidence>
<dbReference type="AlphaFoldDB" id="A0A7S2Y8X8"/>
<name>A0A7S2Y8X8_9STRA</name>
<proteinExistence type="predicted"/>
<dbReference type="EMBL" id="HBHT01014247">
    <property type="protein sequence ID" value="CAD9960265.1"/>
    <property type="molecule type" value="Transcribed_RNA"/>
</dbReference>
<accession>A0A7S2Y8X8</accession>
<organism evidence="2">
    <name type="scientific">Entomoneis paludosa</name>
    <dbReference type="NCBI Taxonomy" id="265537"/>
    <lineage>
        <taxon>Eukaryota</taxon>
        <taxon>Sar</taxon>
        <taxon>Stramenopiles</taxon>
        <taxon>Ochrophyta</taxon>
        <taxon>Bacillariophyta</taxon>
        <taxon>Bacillariophyceae</taxon>
        <taxon>Bacillariophycidae</taxon>
        <taxon>Entomoneidaceae</taxon>
        <taxon>Entomoneis</taxon>
    </lineage>
</organism>
<evidence type="ECO:0000256" key="1">
    <source>
        <dbReference type="SAM" id="MobiDB-lite"/>
    </source>
</evidence>